<comment type="caution">
    <text evidence="2">The sequence shown here is derived from an EMBL/GenBank/DDBJ whole genome shotgun (WGS) entry which is preliminary data.</text>
</comment>
<evidence type="ECO:0000256" key="1">
    <source>
        <dbReference type="SAM" id="MobiDB-lite"/>
    </source>
</evidence>
<gene>
    <name evidence="2" type="ORF">M9Y10_043918</name>
</gene>
<dbReference type="InterPro" id="IPR006607">
    <property type="entry name" value="DM15"/>
</dbReference>
<name>A0ABR2K130_9EUKA</name>
<accession>A0ABR2K130</accession>
<proteinExistence type="predicted"/>
<feature type="region of interest" description="Disordered" evidence="1">
    <location>
        <begin position="310"/>
        <end position="402"/>
    </location>
</feature>
<dbReference type="EMBL" id="JAPFFF010000008">
    <property type="protein sequence ID" value="KAK8884798.1"/>
    <property type="molecule type" value="Genomic_DNA"/>
</dbReference>
<feature type="compositionally biased region" description="Low complexity" evidence="1">
    <location>
        <begin position="324"/>
        <end position="341"/>
    </location>
</feature>
<protein>
    <submittedName>
        <fullName evidence="2">Uncharacterized protein</fullName>
    </submittedName>
</protein>
<keyword evidence="3" id="KW-1185">Reference proteome</keyword>
<evidence type="ECO:0000313" key="3">
    <source>
        <dbReference type="Proteomes" id="UP001470230"/>
    </source>
</evidence>
<sequence length="402" mass="47229">MSDWDVFGTTEGQANENHENDNNDNDGMFLADNGSDNDDFIGENAESHNYGDNFHTPAFIEAQSFNPRLHNEALKNQDIFHYHPSYDDNLDKNQDEPPAAPTNYKDMSHSYTERKIHDAYFGPIKKRYHNKKYKNSRNMHRRRQHDASDTDFAIAAVTHELLESGFDSKRYKIFHDAAIHQRMALGKGKAPEMNSLFYFWCYYLREHFDPMMFTEFHELAQQDALANSHYGIECFFRFCSYGLEMRWDETVFGLFQTEALQDYKRGSLYGLEKVKGFLVHQKYDFPMEPFINPEISKVLQQFPTLESFKEKRREQFSKGRKQRSNSNNDNRPNHRNQQQQPKVTITVEKRTTPLVEPPKKKEEQQEPSKPKVEVTLPKEEDHSKIVFEHSKTNDGDNNNNGK</sequence>
<feature type="region of interest" description="Disordered" evidence="1">
    <location>
        <begin position="1"/>
        <end position="38"/>
    </location>
</feature>
<dbReference type="SMART" id="SM00684">
    <property type="entry name" value="DM15"/>
    <property type="match status" value="2"/>
</dbReference>
<feature type="compositionally biased region" description="Basic and acidic residues" evidence="1">
    <location>
        <begin position="84"/>
        <end position="95"/>
    </location>
</feature>
<feature type="compositionally biased region" description="Basic and acidic residues" evidence="1">
    <location>
        <begin position="347"/>
        <end position="394"/>
    </location>
</feature>
<feature type="region of interest" description="Disordered" evidence="1">
    <location>
        <begin position="84"/>
        <end position="106"/>
    </location>
</feature>
<organism evidence="2 3">
    <name type="scientific">Tritrichomonas musculus</name>
    <dbReference type="NCBI Taxonomy" id="1915356"/>
    <lineage>
        <taxon>Eukaryota</taxon>
        <taxon>Metamonada</taxon>
        <taxon>Parabasalia</taxon>
        <taxon>Tritrichomonadida</taxon>
        <taxon>Tritrichomonadidae</taxon>
        <taxon>Tritrichomonas</taxon>
    </lineage>
</organism>
<dbReference type="Pfam" id="PF21071">
    <property type="entry name" value="LARP1_HEAT"/>
    <property type="match status" value="1"/>
</dbReference>
<reference evidence="2 3" key="1">
    <citation type="submission" date="2024-04" db="EMBL/GenBank/DDBJ databases">
        <title>Tritrichomonas musculus Genome.</title>
        <authorList>
            <person name="Alves-Ferreira E."/>
            <person name="Grigg M."/>
            <person name="Lorenzi H."/>
            <person name="Galac M."/>
        </authorList>
    </citation>
    <scope>NUCLEOTIDE SEQUENCE [LARGE SCALE GENOMIC DNA]</scope>
    <source>
        <strain evidence="2 3">EAF2021</strain>
    </source>
</reference>
<evidence type="ECO:0000313" key="2">
    <source>
        <dbReference type="EMBL" id="KAK8884798.1"/>
    </source>
</evidence>
<dbReference type="Proteomes" id="UP001470230">
    <property type="component" value="Unassembled WGS sequence"/>
</dbReference>